<feature type="region of interest" description="Disordered" evidence="1">
    <location>
        <begin position="1"/>
        <end position="28"/>
    </location>
</feature>
<dbReference type="Gene3D" id="2.160.20.10">
    <property type="entry name" value="Single-stranded right-handed beta-helix, Pectin lyase-like"/>
    <property type="match status" value="1"/>
</dbReference>
<evidence type="ECO:0000313" key="3">
    <source>
        <dbReference type="EMBL" id="CAJ1939588.1"/>
    </source>
</evidence>
<protein>
    <recommendedName>
        <fullName evidence="2">WWE domain-containing protein</fullName>
    </recommendedName>
</protein>
<dbReference type="SUPFAM" id="SSF117839">
    <property type="entry name" value="WWE domain"/>
    <property type="match status" value="2"/>
</dbReference>
<feature type="compositionally biased region" description="Low complexity" evidence="1">
    <location>
        <begin position="308"/>
        <end position="318"/>
    </location>
</feature>
<dbReference type="Proteomes" id="UP001295423">
    <property type="component" value="Unassembled WGS sequence"/>
</dbReference>
<proteinExistence type="predicted"/>
<sequence length="649" mass="72042">MINGSPNNISDNKNESKNNSNHHDEGDQQEALDARIYFPPLLLIDAYPQTTTTTAEDNHNNIIQNNGTISGLHQACQLAVETKRPLHLTTSIVRLEETVVLRKQETLTIIGDYDESTTITTSTTSPNVTIQGDLHSLFVLNNFSQLTLRHIQLKHTLEPSLSNNGGDHRQVGAAVNLRKKSSLDMQDGSLHSTCGFCLWIVQKSRVTLRNCELHATLRSPLVCFGQPIVNLYHCQIVDAGVHGLCARGESQLQLEDCNICNSASRAIYAYAQASVTLTRTQISGTLRQDKAAIEVSAAMGGGSDDDTNNTTKNDQHNNAPIKASKKGKSGHLKVPPKSTLIMNDCKVYDNQGIGVLIRGDVDCKLVNMEWSNNGKGDFVETTALQDDNDEQDGESNQTTQNNQTGTTKSSSETDTPSSTLPTRLPPTTILGLKRDPSGSSSFRQGDWWCPKCYQNYYDNCQAISNPVIVMAGTGKCPSCGYEKNDNKDTVEKYQQEDYYNGLTIPEISGLNRGQAIPIRQSLISRYRVETSSVRHQWMFDGDDKGWIPYDETSNDLLEDAFQKKNVLLEGNHLAQQDEPTSDDHDHDDKDDDDDDDYVLEKAKRHAAGLLVTVSNGRYQVDLEKMEQINVESQMLRFVKRVPVPVHQSK</sequence>
<dbReference type="SMART" id="SM00678">
    <property type="entry name" value="WWE"/>
    <property type="match status" value="1"/>
</dbReference>
<feature type="compositionally biased region" description="Basic and acidic residues" evidence="1">
    <location>
        <begin position="12"/>
        <end position="26"/>
    </location>
</feature>
<comment type="caution">
    <text evidence="3">The sequence shown here is derived from an EMBL/GenBank/DDBJ whole genome shotgun (WGS) entry which is preliminary data.</text>
</comment>
<dbReference type="GO" id="GO:0008270">
    <property type="term" value="F:zinc ion binding"/>
    <property type="evidence" value="ECO:0007669"/>
    <property type="project" value="InterPro"/>
</dbReference>
<dbReference type="Gene3D" id="3.30.720.50">
    <property type="match status" value="1"/>
</dbReference>
<organism evidence="3 4">
    <name type="scientific">Cylindrotheca closterium</name>
    <dbReference type="NCBI Taxonomy" id="2856"/>
    <lineage>
        <taxon>Eukaryota</taxon>
        <taxon>Sar</taxon>
        <taxon>Stramenopiles</taxon>
        <taxon>Ochrophyta</taxon>
        <taxon>Bacillariophyta</taxon>
        <taxon>Bacillariophyceae</taxon>
        <taxon>Bacillariophycidae</taxon>
        <taxon>Bacillariales</taxon>
        <taxon>Bacillariaceae</taxon>
        <taxon>Cylindrotheca</taxon>
    </lineage>
</organism>
<feature type="region of interest" description="Disordered" evidence="1">
    <location>
        <begin position="574"/>
        <end position="595"/>
    </location>
</feature>
<dbReference type="Pfam" id="PF02825">
    <property type="entry name" value="WWE"/>
    <property type="match status" value="1"/>
</dbReference>
<dbReference type="InterPro" id="IPR018123">
    <property type="entry name" value="WWE-dom_subgr"/>
</dbReference>
<feature type="region of interest" description="Disordered" evidence="1">
    <location>
        <begin position="298"/>
        <end position="336"/>
    </location>
</feature>
<evidence type="ECO:0000313" key="4">
    <source>
        <dbReference type="Proteomes" id="UP001295423"/>
    </source>
</evidence>
<dbReference type="EMBL" id="CAKOGP040000813">
    <property type="protein sequence ID" value="CAJ1939588.1"/>
    <property type="molecule type" value="Genomic_DNA"/>
</dbReference>
<dbReference type="PROSITE" id="PS50918">
    <property type="entry name" value="WWE"/>
    <property type="match status" value="1"/>
</dbReference>
<dbReference type="SUPFAM" id="SSF51126">
    <property type="entry name" value="Pectin lyase-like"/>
    <property type="match status" value="1"/>
</dbReference>
<dbReference type="InterPro" id="IPR037197">
    <property type="entry name" value="WWE_dom_sf"/>
</dbReference>
<feature type="domain" description="WWE" evidence="2">
    <location>
        <begin position="523"/>
        <end position="640"/>
    </location>
</feature>
<dbReference type="InterPro" id="IPR012334">
    <property type="entry name" value="Pectin_lyas_fold"/>
</dbReference>
<evidence type="ECO:0000256" key="1">
    <source>
        <dbReference type="SAM" id="MobiDB-lite"/>
    </source>
</evidence>
<feature type="compositionally biased region" description="Low complexity" evidence="1">
    <location>
        <begin position="396"/>
        <end position="431"/>
    </location>
</feature>
<gene>
    <name evidence="3" type="ORF">CYCCA115_LOCUS6653</name>
</gene>
<dbReference type="InterPro" id="IPR039448">
    <property type="entry name" value="Beta_helix"/>
</dbReference>
<evidence type="ECO:0000259" key="2">
    <source>
        <dbReference type="PROSITE" id="PS50918"/>
    </source>
</evidence>
<dbReference type="InterPro" id="IPR004170">
    <property type="entry name" value="WWE_dom"/>
</dbReference>
<dbReference type="Pfam" id="PF13229">
    <property type="entry name" value="Beta_helix"/>
    <property type="match status" value="1"/>
</dbReference>
<reference evidence="3" key="1">
    <citation type="submission" date="2023-08" db="EMBL/GenBank/DDBJ databases">
        <authorList>
            <person name="Audoor S."/>
            <person name="Bilcke G."/>
        </authorList>
    </citation>
    <scope>NUCLEOTIDE SEQUENCE</scope>
</reference>
<dbReference type="AlphaFoldDB" id="A0AAD2CMN0"/>
<accession>A0AAD2CMN0</accession>
<name>A0AAD2CMN0_9STRA</name>
<dbReference type="InterPro" id="IPR011050">
    <property type="entry name" value="Pectin_lyase_fold/virulence"/>
</dbReference>
<keyword evidence="4" id="KW-1185">Reference proteome</keyword>
<feature type="region of interest" description="Disordered" evidence="1">
    <location>
        <begin position="387"/>
        <end position="440"/>
    </location>
</feature>